<dbReference type="RefSeq" id="WP_067421246.1">
    <property type="nucleotide sequence ID" value="NZ_CBCPID010000002.1"/>
</dbReference>
<organism evidence="1 2">
    <name type="scientific">Morganella psychrotolerans</name>
    <dbReference type="NCBI Taxonomy" id="368603"/>
    <lineage>
        <taxon>Bacteria</taxon>
        <taxon>Pseudomonadati</taxon>
        <taxon>Pseudomonadota</taxon>
        <taxon>Gammaproteobacteria</taxon>
        <taxon>Enterobacterales</taxon>
        <taxon>Morganellaceae</taxon>
        <taxon>Morganella</taxon>
    </lineage>
</organism>
<dbReference type="Proteomes" id="UP000092247">
    <property type="component" value="Unassembled WGS sequence"/>
</dbReference>
<gene>
    <name evidence="1" type="ORF">AYY17_03365</name>
</gene>
<evidence type="ECO:0008006" key="3">
    <source>
        <dbReference type="Google" id="ProtNLM"/>
    </source>
</evidence>
<evidence type="ECO:0000313" key="1">
    <source>
        <dbReference type="EMBL" id="OBU11755.1"/>
    </source>
</evidence>
<protein>
    <recommendedName>
        <fullName evidence="3">1-pyrroline-5-carboxylate dehydrogenase</fullName>
    </recommendedName>
</protein>
<dbReference type="EMBL" id="LZEX01000001">
    <property type="protein sequence ID" value="OBU11755.1"/>
    <property type="molecule type" value="Genomic_DNA"/>
</dbReference>
<sequence length="144" mass="16522">MNTTYLYIRLYPNKMIIRDVCSHREVTETAEVPFTTSRLLVGDMLSAAKTLQKAVLQLDPPRPLWKKLLPQNYAVLIHPMEMREGGLCNVEKRIFRELAGFISARKQSVKAWVCDHPEIQPDQFVSDVLSGRFKGEKEDNTSTD</sequence>
<proteinExistence type="predicted"/>
<name>A0A1B8HQI4_9GAMM</name>
<dbReference type="AlphaFoldDB" id="A0A1B8HQI4"/>
<comment type="caution">
    <text evidence="1">The sequence shown here is derived from an EMBL/GenBank/DDBJ whole genome shotgun (WGS) entry which is preliminary data.</text>
</comment>
<accession>A0A1B8HQI4</accession>
<evidence type="ECO:0000313" key="2">
    <source>
        <dbReference type="Proteomes" id="UP000092247"/>
    </source>
</evidence>
<reference evidence="1 2" key="1">
    <citation type="submission" date="2016-06" db="EMBL/GenBank/DDBJ databases">
        <authorList>
            <person name="Kjaerup R.B."/>
            <person name="Dalgaard T.S."/>
            <person name="Juul-Madsen H.R."/>
        </authorList>
    </citation>
    <scope>NUCLEOTIDE SEQUENCE [LARGE SCALE GENOMIC DNA]</scope>
    <source>
        <strain evidence="1 2">GCSL-Mp3</strain>
    </source>
</reference>
<dbReference type="STRING" id="368603.AYY16_06640"/>